<proteinExistence type="predicted"/>
<sequence length="131" mass="14292">MTCRICMQGGEYDVVKPLLQEHVIFRGQVWCVSTSTSGLAAAAPTKSSASSLRCTTSEAATAILRNPDPTPIVEACTIIEEPLSQYRTGCAFCPASFDILHPKGCRKFVCGNDKDRVGQRLVKCRHMNLDL</sequence>
<dbReference type="PANTHER" id="PTHR34710">
    <property type="entry name" value="OS03G0834100 PROTEIN"/>
    <property type="match status" value="1"/>
</dbReference>
<dbReference type="PANTHER" id="PTHR34710:SF10">
    <property type="entry name" value="EXPRESSED PROTEIN"/>
    <property type="match status" value="1"/>
</dbReference>
<organism evidence="1 2">
    <name type="scientific">Setaria viridis</name>
    <name type="common">Green bristlegrass</name>
    <name type="synonym">Setaria italica subsp. viridis</name>
    <dbReference type="NCBI Taxonomy" id="4556"/>
    <lineage>
        <taxon>Eukaryota</taxon>
        <taxon>Viridiplantae</taxon>
        <taxon>Streptophyta</taxon>
        <taxon>Embryophyta</taxon>
        <taxon>Tracheophyta</taxon>
        <taxon>Spermatophyta</taxon>
        <taxon>Magnoliopsida</taxon>
        <taxon>Liliopsida</taxon>
        <taxon>Poales</taxon>
        <taxon>Poaceae</taxon>
        <taxon>PACMAD clade</taxon>
        <taxon>Panicoideae</taxon>
        <taxon>Panicodae</taxon>
        <taxon>Paniceae</taxon>
        <taxon>Cenchrinae</taxon>
        <taxon>Setaria</taxon>
    </lineage>
</organism>
<evidence type="ECO:0000313" key="1">
    <source>
        <dbReference type="EMBL" id="TKW20001.1"/>
    </source>
</evidence>
<accession>A0A4U6UTR5</accession>
<reference evidence="1" key="1">
    <citation type="submission" date="2019-03" db="EMBL/GenBank/DDBJ databases">
        <title>WGS assembly of Setaria viridis.</title>
        <authorList>
            <person name="Huang P."/>
            <person name="Jenkins J."/>
            <person name="Grimwood J."/>
            <person name="Barry K."/>
            <person name="Healey A."/>
            <person name="Mamidi S."/>
            <person name="Sreedasyam A."/>
            <person name="Shu S."/>
            <person name="Feldman M."/>
            <person name="Wu J."/>
            <person name="Yu Y."/>
            <person name="Chen C."/>
            <person name="Johnson J."/>
            <person name="Rokhsar D."/>
            <person name="Baxter I."/>
            <person name="Schmutz J."/>
            <person name="Brutnell T."/>
            <person name="Kellogg E."/>
        </authorList>
    </citation>
    <scope>NUCLEOTIDE SEQUENCE [LARGE SCALE GENOMIC DNA]</scope>
</reference>
<keyword evidence="2" id="KW-1185">Reference proteome</keyword>
<dbReference type="AlphaFoldDB" id="A0A4U6UTR5"/>
<dbReference type="Gramene" id="TKW20001">
    <property type="protein sequence ID" value="TKW20001"/>
    <property type="gene ID" value="SEVIR_4G056800v2"/>
</dbReference>
<name>A0A4U6UTR5_SETVI</name>
<dbReference type="Proteomes" id="UP000298652">
    <property type="component" value="Chromosome 4"/>
</dbReference>
<gene>
    <name evidence="1" type="ORF">SEVIR_4G056800v2</name>
</gene>
<dbReference type="EMBL" id="CM016555">
    <property type="protein sequence ID" value="TKW20001.1"/>
    <property type="molecule type" value="Genomic_DNA"/>
</dbReference>
<evidence type="ECO:0000313" key="2">
    <source>
        <dbReference type="Proteomes" id="UP000298652"/>
    </source>
</evidence>
<protein>
    <submittedName>
        <fullName evidence="1">Uncharacterized protein</fullName>
    </submittedName>
</protein>